<dbReference type="AlphaFoldDB" id="A0A8T0FHV7"/>
<feature type="domain" description="Reverse transcriptase" evidence="2">
    <location>
        <begin position="171"/>
        <end position="279"/>
    </location>
</feature>
<feature type="compositionally biased region" description="Low complexity" evidence="1">
    <location>
        <begin position="304"/>
        <end position="315"/>
    </location>
</feature>
<organism evidence="3 4">
    <name type="scientific">Argiope bruennichi</name>
    <name type="common">Wasp spider</name>
    <name type="synonym">Aranea bruennichi</name>
    <dbReference type="NCBI Taxonomy" id="94029"/>
    <lineage>
        <taxon>Eukaryota</taxon>
        <taxon>Metazoa</taxon>
        <taxon>Ecdysozoa</taxon>
        <taxon>Arthropoda</taxon>
        <taxon>Chelicerata</taxon>
        <taxon>Arachnida</taxon>
        <taxon>Araneae</taxon>
        <taxon>Araneomorphae</taxon>
        <taxon>Entelegynae</taxon>
        <taxon>Araneoidea</taxon>
        <taxon>Araneidae</taxon>
        <taxon>Argiope</taxon>
    </lineage>
</organism>
<keyword evidence="3" id="KW-0548">Nucleotidyltransferase</keyword>
<dbReference type="Pfam" id="PF00078">
    <property type="entry name" value="RVT_1"/>
    <property type="match status" value="1"/>
</dbReference>
<evidence type="ECO:0000259" key="2">
    <source>
        <dbReference type="Pfam" id="PF00078"/>
    </source>
</evidence>
<dbReference type="CDD" id="cd01650">
    <property type="entry name" value="RT_nLTR_like"/>
    <property type="match status" value="1"/>
</dbReference>
<gene>
    <name evidence="3" type="ORF">HNY73_005059</name>
</gene>
<dbReference type="Proteomes" id="UP000807504">
    <property type="component" value="Unassembled WGS sequence"/>
</dbReference>
<reference evidence="3" key="2">
    <citation type="submission" date="2020-06" db="EMBL/GenBank/DDBJ databases">
        <authorList>
            <person name="Sheffer M."/>
        </authorList>
    </citation>
    <scope>NUCLEOTIDE SEQUENCE</scope>
</reference>
<comment type="caution">
    <text evidence="3">The sequence shown here is derived from an EMBL/GenBank/DDBJ whole genome shotgun (WGS) entry which is preliminary data.</text>
</comment>
<sequence length="358" mass="40610">MLILIDLDGMSCAVKLILELQTKLWKIIKGICKEQIQNEECNSIRNIDGQIFPDDKSAANGLAPDYQLTGRLHFKKEDKTLLSKARNIVHGCRSTDFGEPTLTKQFSMGELLIALTFLNLNKSPGPDGLLGHLLEYLGSMGKQRLIDLFNLSGKKGYLPQEWKRTIIIPVKKPNTNSPSPEDFRPIELTCTASKVMEKVILIRLQFFLNQNNLIPCEQYGFRRGHSTIDQVLFFAQTIRDAHNRKPTHHTVAAFLDLTKAFDRVWKHKLIIKMHNSFNNTLAWSQIIYNRDLSSFPECTSDLAKPSSRSKTTSPTDASLPLDERRSKPGLFKTLLPATNLFQEHFPLLSRLSSQCSKS</sequence>
<reference evidence="3" key="1">
    <citation type="journal article" date="2020" name="bioRxiv">
        <title>Chromosome-level reference genome of the European wasp spider Argiope bruennichi: a resource for studies on range expansion and evolutionary adaptation.</title>
        <authorList>
            <person name="Sheffer M.M."/>
            <person name="Hoppe A."/>
            <person name="Krehenwinkel H."/>
            <person name="Uhl G."/>
            <person name="Kuss A.W."/>
            <person name="Jensen L."/>
            <person name="Jensen C."/>
            <person name="Gillespie R.G."/>
            <person name="Hoff K.J."/>
            <person name="Prost S."/>
        </authorList>
    </citation>
    <scope>NUCLEOTIDE SEQUENCE</scope>
</reference>
<keyword evidence="4" id="KW-1185">Reference proteome</keyword>
<name>A0A8T0FHV7_ARGBR</name>
<accession>A0A8T0FHV7</accession>
<dbReference type="PANTHER" id="PTHR19446">
    <property type="entry name" value="REVERSE TRANSCRIPTASES"/>
    <property type="match status" value="1"/>
</dbReference>
<protein>
    <submittedName>
        <fullName evidence="3">Putative RNA-directed DNA polymerase like protein</fullName>
    </submittedName>
</protein>
<feature type="region of interest" description="Disordered" evidence="1">
    <location>
        <begin position="301"/>
        <end position="324"/>
    </location>
</feature>
<keyword evidence="3" id="KW-0695">RNA-directed DNA polymerase</keyword>
<evidence type="ECO:0000313" key="4">
    <source>
        <dbReference type="Proteomes" id="UP000807504"/>
    </source>
</evidence>
<dbReference type="InterPro" id="IPR000477">
    <property type="entry name" value="RT_dom"/>
</dbReference>
<evidence type="ECO:0000256" key="1">
    <source>
        <dbReference type="SAM" id="MobiDB-lite"/>
    </source>
</evidence>
<evidence type="ECO:0000313" key="3">
    <source>
        <dbReference type="EMBL" id="KAF8789965.1"/>
    </source>
</evidence>
<proteinExistence type="predicted"/>
<dbReference type="GO" id="GO:0003964">
    <property type="term" value="F:RNA-directed DNA polymerase activity"/>
    <property type="evidence" value="ECO:0007669"/>
    <property type="project" value="UniProtKB-KW"/>
</dbReference>
<dbReference type="EMBL" id="JABXBU010000011">
    <property type="protein sequence ID" value="KAF8789965.1"/>
    <property type="molecule type" value="Genomic_DNA"/>
</dbReference>
<keyword evidence="3" id="KW-0808">Transferase</keyword>